<organism evidence="1 2">
    <name type="scientific">Hamiltosporidium tvaerminnensis</name>
    <dbReference type="NCBI Taxonomy" id="1176355"/>
    <lineage>
        <taxon>Eukaryota</taxon>
        <taxon>Fungi</taxon>
        <taxon>Fungi incertae sedis</taxon>
        <taxon>Microsporidia</taxon>
        <taxon>Dubosqiidae</taxon>
        <taxon>Hamiltosporidium</taxon>
    </lineage>
</organism>
<dbReference type="EMBL" id="PITK01002084">
    <property type="protein sequence ID" value="TBU09955.1"/>
    <property type="molecule type" value="Genomic_DNA"/>
</dbReference>
<sequence>YSQLQISRVCLPKGLFLTEELYKIIKSKNFYNEIYSDNISKYFKEIGIEAVLKCLI</sequence>
<dbReference type="AlphaFoldDB" id="A0A4Q9LR20"/>
<dbReference type="Proteomes" id="UP000292282">
    <property type="component" value="Unassembled WGS sequence"/>
</dbReference>
<comment type="caution">
    <text evidence="1">The sequence shown here is derived from an EMBL/GenBank/DDBJ whole genome shotgun (WGS) entry which is preliminary data.</text>
</comment>
<protein>
    <submittedName>
        <fullName evidence="1">Uncharacterized protein</fullName>
    </submittedName>
</protein>
<feature type="non-terminal residue" evidence="1">
    <location>
        <position position="1"/>
    </location>
</feature>
<evidence type="ECO:0000313" key="2">
    <source>
        <dbReference type="Proteomes" id="UP000292282"/>
    </source>
</evidence>
<gene>
    <name evidence="1" type="ORF">CWI38_2084p0010</name>
</gene>
<dbReference type="VEuPathDB" id="MicrosporidiaDB:CWI38_2084p0010"/>
<reference evidence="1 2" key="1">
    <citation type="submission" date="2017-12" db="EMBL/GenBank/DDBJ databases">
        <authorList>
            <person name="Pombert J.-F."/>
            <person name="Haag K.L."/>
            <person name="Ebert D."/>
        </authorList>
    </citation>
    <scope>NUCLEOTIDE SEQUENCE [LARGE SCALE GENOMIC DNA]</scope>
    <source>
        <strain evidence="1">IL-G-3</strain>
    </source>
</reference>
<keyword evidence="2" id="KW-1185">Reference proteome</keyword>
<proteinExistence type="predicted"/>
<accession>A0A4Q9LR20</accession>
<name>A0A4Q9LR20_9MICR</name>
<evidence type="ECO:0000313" key="1">
    <source>
        <dbReference type="EMBL" id="TBU09955.1"/>
    </source>
</evidence>
<dbReference type="OrthoDB" id="1394818at2759"/>